<dbReference type="EMBL" id="CP093345">
    <property type="protein sequence ID" value="WOG93535.1"/>
    <property type="molecule type" value="Genomic_DNA"/>
</dbReference>
<reference evidence="10" key="2">
    <citation type="submission" date="2022-03" db="EMBL/GenBank/DDBJ databases">
        <title>Draft title - Genomic analysis of global carrot germplasm unveils the trajectory of domestication and the origin of high carotenoid orange carrot.</title>
        <authorList>
            <person name="Iorizzo M."/>
            <person name="Ellison S."/>
            <person name="Senalik D."/>
            <person name="Macko-Podgorni A."/>
            <person name="Grzebelus D."/>
            <person name="Bostan H."/>
            <person name="Rolling W."/>
            <person name="Curaba J."/>
            <person name="Simon P."/>
        </authorList>
    </citation>
    <scope>NUCLEOTIDE SEQUENCE</scope>
    <source>
        <tissue evidence="10">Leaf</tissue>
    </source>
</reference>
<dbReference type="Gene3D" id="1.25.40.20">
    <property type="entry name" value="Ankyrin repeat-containing domain"/>
    <property type="match status" value="2"/>
</dbReference>
<dbReference type="InterPro" id="IPR026961">
    <property type="entry name" value="PGG_dom"/>
</dbReference>
<sequence length="587" mass="65483">MEREILYKNALDGILSAKSELRERAKRLSKHNRTILHVASKDGSIKQVQYILQEFAKYNFLGKLDSNEETALHVAASYGHTEVVKGLIDAARSLPLTSADDDPIAGFRKFVRQPNNKKNTALHLAVSNGNVDCAELLVKADPDDRHIQNDDGYTPIYLAAEMGYNETVKMFCRVCTTPTFHGPEGTTALHAAIKKLSQDCVTCLLERAPHLVTYVDNRGWTPLHFAAFHKFDSILDDIIDMQKFVGYESLYGDKAPTPLCVAAQGGHISTVKKLMTSLPSVSCSDVNHDSQNILHIAASKSDKEMVQCILKCCPKDYTSKILNHKDVHGNTPLHVLIGKGCFVSELINHKDVDTMARNKKNWTPLDMLYSQGEIKMGQESDVPDNQHLKSQPKSIKWKSNIEESLVPPSTRSKIDAKFKIAKEEWMKKELDLYRQRTNTQIIVTALIATVTFTVGFTLPGGYHQSNEDDGGLALLSKKTAFCAFMITDALGLALSTSSLFLYFISSMYDDPRKVSKLNTASTVLNIFSIIAMMLTFLTGTYVVLSKTPALAISVCVIISLFLLSSIFKSIVRREGSYQYKFRVFYLL</sequence>
<keyword evidence="2 8" id="KW-0812">Transmembrane</keyword>
<feature type="domain" description="PGG" evidence="9">
    <location>
        <begin position="433"/>
        <end position="543"/>
    </location>
</feature>
<feature type="transmembrane region" description="Helical" evidence="8">
    <location>
        <begin position="550"/>
        <end position="571"/>
    </location>
</feature>
<feature type="transmembrane region" description="Helical" evidence="8">
    <location>
        <begin position="478"/>
        <end position="503"/>
    </location>
</feature>
<feature type="transmembrane region" description="Helical" evidence="8">
    <location>
        <begin position="523"/>
        <end position="544"/>
    </location>
</feature>
<evidence type="ECO:0000256" key="5">
    <source>
        <dbReference type="ARBA" id="ARBA00023043"/>
    </source>
</evidence>
<dbReference type="Pfam" id="PF12796">
    <property type="entry name" value="Ank_2"/>
    <property type="match status" value="3"/>
</dbReference>
<evidence type="ECO:0000256" key="1">
    <source>
        <dbReference type="ARBA" id="ARBA00004141"/>
    </source>
</evidence>
<dbReference type="Proteomes" id="UP000077755">
    <property type="component" value="Chromosome 3"/>
</dbReference>
<evidence type="ECO:0000256" key="8">
    <source>
        <dbReference type="SAM" id="Phobius"/>
    </source>
</evidence>
<keyword evidence="6 8" id="KW-0472">Membrane</keyword>
<proteinExistence type="predicted"/>
<evidence type="ECO:0000256" key="4">
    <source>
        <dbReference type="ARBA" id="ARBA00022989"/>
    </source>
</evidence>
<evidence type="ECO:0000256" key="6">
    <source>
        <dbReference type="ARBA" id="ARBA00023136"/>
    </source>
</evidence>
<reference evidence="10" key="1">
    <citation type="journal article" date="2016" name="Nat. Genet.">
        <title>A high-quality carrot genome assembly provides new insights into carotenoid accumulation and asterid genome evolution.</title>
        <authorList>
            <person name="Iorizzo M."/>
            <person name="Ellison S."/>
            <person name="Senalik D."/>
            <person name="Zeng P."/>
            <person name="Satapoomin P."/>
            <person name="Huang J."/>
            <person name="Bowman M."/>
            <person name="Iovene M."/>
            <person name="Sanseverino W."/>
            <person name="Cavagnaro P."/>
            <person name="Yildiz M."/>
            <person name="Macko-Podgorni A."/>
            <person name="Moranska E."/>
            <person name="Grzebelus E."/>
            <person name="Grzebelus D."/>
            <person name="Ashrafi H."/>
            <person name="Zheng Z."/>
            <person name="Cheng S."/>
            <person name="Spooner D."/>
            <person name="Van Deynze A."/>
            <person name="Simon P."/>
        </authorList>
    </citation>
    <scope>NUCLEOTIDE SEQUENCE</scope>
    <source>
        <tissue evidence="10">Leaf</tissue>
    </source>
</reference>
<protein>
    <recommendedName>
        <fullName evidence="9">PGG domain-containing protein</fullName>
    </recommendedName>
</protein>
<dbReference type="PROSITE" id="PS50088">
    <property type="entry name" value="ANK_REPEAT"/>
    <property type="match status" value="2"/>
</dbReference>
<gene>
    <name evidence="10" type="ORF">DCAR_0312821</name>
</gene>
<dbReference type="PROSITE" id="PS50297">
    <property type="entry name" value="ANK_REP_REGION"/>
    <property type="match status" value="2"/>
</dbReference>
<accession>A0AAF0WT01</accession>
<dbReference type="PANTHER" id="PTHR24186">
    <property type="entry name" value="PROTEIN PHOSPHATASE 1 REGULATORY SUBUNIT"/>
    <property type="match status" value="1"/>
</dbReference>
<dbReference type="InterPro" id="IPR002110">
    <property type="entry name" value="Ankyrin_rpt"/>
</dbReference>
<evidence type="ECO:0000256" key="3">
    <source>
        <dbReference type="ARBA" id="ARBA00022737"/>
    </source>
</evidence>
<evidence type="ECO:0000259" key="9">
    <source>
        <dbReference type="Pfam" id="PF13962"/>
    </source>
</evidence>
<comment type="subcellular location">
    <subcellularLocation>
        <location evidence="1">Membrane</location>
        <topology evidence="1">Multi-pass membrane protein</topology>
    </subcellularLocation>
</comment>
<dbReference type="SMART" id="SM00248">
    <property type="entry name" value="ANK"/>
    <property type="match status" value="8"/>
</dbReference>
<dbReference type="SUPFAM" id="SSF48403">
    <property type="entry name" value="Ankyrin repeat"/>
    <property type="match status" value="1"/>
</dbReference>
<keyword evidence="3" id="KW-0677">Repeat</keyword>
<evidence type="ECO:0000313" key="10">
    <source>
        <dbReference type="EMBL" id="WOG93535.1"/>
    </source>
</evidence>
<dbReference type="PANTHER" id="PTHR24186:SF50">
    <property type="entry name" value="ANKYRIN REPEAT-CONTAINING PROTEIN ITN1-LIKE ISOFORM X1"/>
    <property type="match status" value="1"/>
</dbReference>
<dbReference type="GO" id="GO:0005886">
    <property type="term" value="C:plasma membrane"/>
    <property type="evidence" value="ECO:0007669"/>
    <property type="project" value="TreeGrafter"/>
</dbReference>
<feature type="repeat" description="ANK" evidence="7">
    <location>
        <begin position="117"/>
        <end position="143"/>
    </location>
</feature>
<keyword evidence="5 7" id="KW-0040">ANK repeat</keyword>
<evidence type="ECO:0000256" key="2">
    <source>
        <dbReference type="ARBA" id="ARBA00022692"/>
    </source>
</evidence>
<keyword evidence="11" id="KW-1185">Reference proteome</keyword>
<organism evidence="10 11">
    <name type="scientific">Daucus carota subsp. sativus</name>
    <name type="common">Carrot</name>
    <dbReference type="NCBI Taxonomy" id="79200"/>
    <lineage>
        <taxon>Eukaryota</taxon>
        <taxon>Viridiplantae</taxon>
        <taxon>Streptophyta</taxon>
        <taxon>Embryophyta</taxon>
        <taxon>Tracheophyta</taxon>
        <taxon>Spermatophyta</taxon>
        <taxon>Magnoliopsida</taxon>
        <taxon>eudicotyledons</taxon>
        <taxon>Gunneridae</taxon>
        <taxon>Pentapetalae</taxon>
        <taxon>asterids</taxon>
        <taxon>campanulids</taxon>
        <taxon>Apiales</taxon>
        <taxon>Apiaceae</taxon>
        <taxon>Apioideae</taxon>
        <taxon>Scandiceae</taxon>
        <taxon>Daucinae</taxon>
        <taxon>Daucus</taxon>
        <taxon>Daucus sect. Daucus</taxon>
    </lineage>
</organism>
<dbReference type="InterPro" id="IPR036770">
    <property type="entry name" value="Ankyrin_rpt-contain_sf"/>
</dbReference>
<keyword evidence="4 8" id="KW-1133">Transmembrane helix</keyword>
<dbReference type="AlphaFoldDB" id="A0AAF0WT01"/>
<dbReference type="Pfam" id="PF13962">
    <property type="entry name" value="PGG"/>
    <property type="match status" value="1"/>
</dbReference>
<feature type="transmembrane region" description="Helical" evidence="8">
    <location>
        <begin position="441"/>
        <end position="458"/>
    </location>
</feature>
<feature type="repeat" description="ANK" evidence="7">
    <location>
        <begin position="67"/>
        <end position="99"/>
    </location>
</feature>
<evidence type="ECO:0000256" key="7">
    <source>
        <dbReference type="PROSITE-ProRule" id="PRU00023"/>
    </source>
</evidence>
<evidence type="ECO:0000313" key="11">
    <source>
        <dbReference type="Proteomes" id="UP000077755"/>
    </source>
</evidence>
<name>A0AAF0WT01_DAUCS</name>